<reference evidence="3" key="1">
    <citation type="journal article" date="2013" name="Genetics">
        <title>The draft genome and transcriptome of Panagrellus redivivus are shaped by the harsh demands of a free-living lifestyle.</title>
        <authorList>
            <person name="Srinivasan J."/>
            <person name="Dillman A.R."/>
            <person name="Macchietto M.G."/>
            <person name="Heikkinen L."/>
            <person name="Lakso M."/>
            <person name="Fracchia K.M."/>
            <person name="Antoshechkin I."/>
            <person name="Mortazavi A."/>
            <person name="Wong G."/>
            <person name="Sternberg P.W."/>
        </authorList>
    </citation>
    <scope>NUCLEOTIDE SEQUENCE [LARGE SCALE GENOMIC DNA]</scope>
    <source>
        <strain evidence="3">MT8872</strain>
    </source>
</reference>
<evidence type="ECO:0000313" key="4">
    <source>
        <dbReference type="WBParaSite" id="Pan_g3934.t1"/>
    </source>
</evidence>
<dbReference type="AlphaFoldDB" id="A0A7E4VVQ1"/>
<dbReference type="GO" id="GO:0008289">
    <property type="term" value="F:lipid binding"/>
    <property type="evidence" value="ECO:0007669"/>
    <property type="project" value="InterPro"/>
</dbReference>
<feature type="chain" id="PRO_5028819114" evidence="1">
    <location>
        <begin position="17"/>
        <end position="493"/>
    </location>
</feature>
<dbReference type="PANTHER" id="PTHR10504">
    <property type="entry name" value="BACTERICIDAL PERMEABILITY-INCREASING BPI PROTEIN-RELATED"/>
    <property type="match status" value="1"/>
</dbReference>
<dbReference type="PANTHER" id="PTHR10504:SF131">
    <property type="entry name" value="BPI2 DOMAIN-CONTAINING PROTEIN"/>
    <property type="match status" value="1"/>
</dbReference>
<evidence type="ECO:0000259" key="2">
    <source>
        <dbReference type="SMART" id="SM00328"/>
    </source>
</evidence>
<dbReference type="InterPro" id="IPR017943">
    <property type="entry name" value="Bactericidal_perm-incr_a/b_dom"/>
</dbReference>
<evidence type="ECO:0000313" key="3">
    <source>
        <dbReference type="Proteomes" id="UP000492821"/>
    </source>
</evidence>
<accession>A0A7E4VVQ1</accession>
<dbReference type="Gene3D" id="3.15.10.10">
    <property type="entry name" value="Bactericidal permeability-increasing protein, domain 1"/>
    <property type="match status" value="1"/>
</dbReference>
<protein>
    <submittedName>
        <fullName evidence="4">BPI1 domain-containing protein</fullName>
    </submittedName>
</protein>
<name>A0A7E4VVQ1_PANRE</name>
<dbReference type="InterPro" id="IPR032942">
    <property type="entry name" value="BPI/LBP/Plunc"/>
</dbReference>
<dbReference type="SUPFAM" id="SSF55394">
    <property type="entry name" value="Bactericidal permeability-increasing protein, BPI"/>
    <property type="match status" value="2"/>
</dbReference>
<sequence>MFKLPLFFCLIVVVLGLSPHPGALIRLSTAAVDNAVKSIVDVLNEHIQEVQIPDQSEKKHHIHLEARDIKLERFNIDRNTVGVNTNTDNTVSFIAQHIEFKVSFHYQVKRKHLFSKSGHCSISVGDGHVASSLRLTADNGHPVISLLSKDAGMGDLHYKCHGDLIDHIINWLSGIIKPKIKKAIDDAIEKAIEQAFPKINEKLVQIPTDRPLSSSLAAFHVDYSIYDQPSTTPQMTRISVLSQFYLDGHKDDNPPSVFPSPGAFPDGPPERDICLNVDSNLVFKSAAYAFLTSDKSTFHLDKPVFGRLPENKRKFFDCDCAGELCLITLLPSLKSICKPGETVDIHGTVKLGVDIIADDRGLIISAQTDSIFQLGPVPGQGVTLLNLNAAVGVLLEKTVHIQDWSLFGHVSVFQTHLSATTPLGAIAPEIVQKIWEFALADLAELVINEALGGGIPLPPLKFITFDQVDIKFTGPLVQVCSNVNIDFSKLIHL</sequence>
<dbReference type="SMART" id="SM00328">
    <property type="entry name" value="BPI1"/>
    <property type="match status" value="1"/>
</dbReference>
<dbReference type="Gene3D" id="3.15.20.10">
    <property type="entry name" value="Bactericidal permeability-increasing protein, domain 2"/>
    <property type="match status" value="1"/>
</dbReference>
<keyword evidence="1" id="KW-0732">Signal</keyword>
<organism evidence="3 4">
    <name type="scientific">Panagrellus redivivus</name>
    <name type="common">Microworm</name>
    <dbReference type="NCBI Taxonomy" id="6233"/>
    <lineage>
        <taxon>Eukaryota</taxon>
        <taxon>Metazoa</taxon>
        <taxon>Ecdysozoa</taxon>
        <taxon>Nematoda</taxon>
        <taxon>Chromadorea</taxon>
        <taxon>Rhabditida</taxon>
        <taxon>Tylenchina</taxon>
        <taxon>Panagrolaimomorpha</taxon>
        <taxon>Panagrolaimoidea</taxon>
        <taxon>Panagrolaimidae</taxon>
        <taxon>Panagrellus</taxon>
    </lineage>
</organism>
<feature type="domain" description="Lipid-binding serum glycoprotein N-terminal" evidence="2">
    <location>
        <begin position="26"/>
        <end position="249"/>
    </location>
</feature>
<dbReference type="WBParaSite" id="Pan_g3934.t1">
    <property type="protein sequence ID" value="Pan_g3934.t1"/>
    <property type="gene ID" value="Pan_g3934"/>
</dbReference>
<evidence type="ECO:0000256" key="1">
    <source>
        <dbReference type="SAM" id="SignalP"/>
    </source>
</evidence>
<dbReference type="Proteomes" id="UP000492821">
    <property type="component" value="Unassembled WGS sequence"/>
</dbReference>
<reference evidence="4" key="2">
    <citation type="submission" date="2020-10" db="UniProtKB">
        <authorList>
            <consortium name="WormBaseParasite"/>
        </authorList>
    </citation>
    <scope>IDENTIFICATION</scope>
</reference>
<proteinExistence type="predicted"/>
<feature type="signal peptide" evidence="1">
    <location>
        <begin position="1"/>
        <end position="16"/>
    </location>
</feature>
<dbReference type="InterPro" id="IPR017942">
    <property type="entry name" value="Lipid-bd_serum_glycop_N"/>
</dbReference>
<keyword evidence="3" id="KW-1185">Reference proteome</keyword>